<accession>A0ABV8INW2</accession>
<evidence type="ECO:0000313" key="1">
    <source>
        <dbReference type="EMBL" id="MFC4065659.1"/>
    </source>
</evidence>
<dbReference type="EMBL" id="JBHSBL010000012">
    <property type="protein sequence ID" value="MFC4065659.1"/>
    <property type="molecule type" value="Genomic_DNA"/>
</dbReference>
<reference evidence="2" key="1">
    <citation type="journal article" date="2019" name="Int. J. Syst. Evol. Microbiol.">
        <title>The Global Catalogue of Microorganisms (GCM) 10K type strain sequencing project: providing services to taxonomists for standard genome sequencing and annotation.</title>
        <authorList>
            <consortium name="The Broad Institute Genomics Platform"/>
            <consortium name="The Broad Institute Genome Sequencing Center for Infectious Disease"/>
            <person name="Wu L."/>
            <person name="Ma J."/>
        </authorList>
    </citation>
    <scope>NUCLEOTIDE SEQUENCE [LARGE SCALE GENOMIC DNA]</scope>
    <source>
        <strain evidence="2">TBRC 5832</strain>
    </source>
</reference>
<proteinExistence type="predicted"/>
<sequence length="164" mass="18012">MPIARRPPTGKIDELLPAERTPADYQRLVDDPRADQETLLALARSPYSFVRSAVADSPRADASTLAAIPLDDLPRWTRNHILAATARHPNADRPTLLRTLRAVAESLDRPGERPYAAALSLALRPELTPAEILTLTARRNASARMIKGVRRALSCRPDHAHHAG</sequence>
<gene>
    <name evidence="1" type="ORF">ACFO0C_12020</name>
</gene>
<dbReference type="Proteomes" id="UP001595867">
    <property type="component" value="Unassembled WGS sequence"/>
</dbReference>
<comment type="caution">
    <text evidence="1">The sequence shown here is derived from an EMBL/GenBank/DDBJ whole genome shotgun (WGS) entry which is preliminary data.</text>
</comment>
<organism evidence="1 2">
    <name type="scientific">Actinoplanes subglobosus</name>
    <dbReference type="NCBI Taxonomy" id="1547892"/>
    <lineage>
        <taxon>Bacteria</taxon>
        <taxon>Bacillati</taxon>
        <taxon>Actinomycetota</taxon>
        <taxon>Actinomycetes</taxon>
        <taxon>Micromonosporales</taxon>
        <taxon>Micromonosporaceae</taxon>
        <taxon>Actinoplanes</taxon>
    </lineage>
</organism>
<dbReference type="RefSeq" id="WP_378066644.1">
    <property type="nucleotide sequence ID" value="NZ_JBHSBL010000012.1"/>
</dbReference>
<protein>
    <submittedName>
        <fullName evidence="1">Uncharacterized protein</fullName>
    </submittedName>
</protein>
<evidence type="ECO:0000313" key="2">
    <source>
        <dbReference type="Proteomes" id="UP001595867"/>
    </source>
</evidence>
<name>A0ABV8INW2_9ACTN</name>
<keyword evidence="2" id="KW-1185">Reference proteome</keyword>